<name>T1KRZ4_TETUR</name>
<dbReference type="Proteomes" id="UP000015104">
    <property type="component" value="Unassembled WGS sequence"/>
</dbReference>
<organism evidence="1 2">
    <name type="scientific">Tetranychus urticae</name>
    <name type="common">Two-spotted spider mite</name>
    <dbReference type="NCBI Taxonomy" id="32264"/>
    <lineage>
        <taxon>Eukaryota</taxon>
        <taxon>Metazoa</taxon>
        <taxon>Ecdysozoa</taxon>
        <taxon>Arthropoda</taxon>
        <taxon>Chelicerata</taxon>
        <taxon>Arachnida</taxon>
        <taxon>Acari</taxon>
        <taxon>Acariformes</taxon>
        <taxon>Trombidiformes</taxon>
        <taxon>Prostigmata</taxon>
        <taxon>Eleutherengona</taxon>
        <taxon>Raphignathae</taxon>
        <taxon>Tetranychoidea</taxon>
        <taxon>Tetranychidae</taxon>
        <taxon>Tetranychus</taxon>
    </lineage>
</organism>
<accession>T1KRZ4</accession>
<reference evidence="1" key="2">
    <citation type="submission" date="2015-06" db="UniProtKB">
        <authorList>
            <consortium name="EnsemblMetazoa"/>
        </authorList>
    </citation>
    <scope>IDENTIFICATION</scope>
</reference>
<evidence type="ECO:0000313" key="2">
    <source>
        <dbReference type="Proteomes" id="UP000015104"/>
    </source>
</evidence>
<evidence type="ECO:0000313" key="1">
    <source>
        <dbReference type="EnsemblMetazoa" id="tetur19g01240.1"/>
    </source>
</evidence>
<protein>
    <submittedName>
        <fullName evidence="1">Uncharacterized protein</fullName>
    </submittedName>
</protein>
<sequence length="30" mass="3450">MVNMVGFQAEIVVLQEMKFIVIGNLRLKQT</sequence>
<proteinExistence type="predicted"/>
<dbReference type="AlphaFoldDB" id="T1KRZ4"/>
<keyword evidence="2" id="KW-1185">Reference proteome</keyword>
<dbReference type="HOGENOM" id="CLU_3406805_0_0_1"/>
<dbReference type="EnsemblMetazoa" id="tetur19g01240.1">
    <property type="protein sequence ID" value="tetur19g01240.1"/>
    <property type="gene ID" value="tetur19g01240"/>
</dbReference>
<dbReference type="EMBL" id="CAEY01000421">
    <property type="status" value="NOT_ANNOTATED_CDS"/>
    <property type="molecule type" value="Genomic_DNA"/>
</dbReference>
<reference evidence="2" key="1">
    <citation type="submission" date="2011-08" db="EMBL/GenBank/DDBJ databases">
        <authorList>
            <person name="Rombauts S."/>
        </authorList>
    </citation>
    <scope>NUCLEOTIDE SEQUENCE</scope>
    <source>
        <strain evidence="2">London</strain>
    </source>
</reference>